<evidence type="ECO:0000256" key="1">
    <source>
        <dbReference type="SAM" id="Phobius"/>
    </source>
</evidence>
<keyword evidence="4" id="KW-1185">Reference proteome</keyword>
<dbReference type="Proteomes" id="UP000243524">
    <property type="component" value="Unassembled WGS sequence"/>
</dbReference>
<dbReference type="CDD" id="cd12797">
    <property type="entry name" value="M23_peptidase"/>
    <property type="match status" value="1"/>
</dbReference>
<name>A0A2I0QXQ1_9BACI</name>
<dbReference type="Pfam" id="PF01551">
    <property type="entry name" value="Peptidase_M23"/>
    <property type="match status" value="1"/>
</dbReference>
<keyword evidence="1" id="KW-1133">Transmembrane helix</keyword>
<dbReference type="GO" id="GO:0004222">
    <property type="term" value="F:metalloendopeptidase activity"/>
    <property type="evidence" value="ECO:0007669"/>
    <property type="project" value="TreeGrafter"/>
</dbReference>
<feature type="domain" description="M23ase beta-sheet core" evidence="2">
    <location>
        <begin position="151"/>
        <end position="245"/>
    </location>
</feature>
<sequence length="255" mass="28908">MLKGLVKMKRNLDQIRNNISRRKQLNAKKSHSFSLLDDEERYGHTSFPSSTDTKEVNRKQVRVHKLFLAVILFLTVLILEQTSYALLEKPKSFVQDALTEDLPFATVQAWYDDHFATSFLSFGRDKPYTEASQSDGTIPVSGIDQEDVKTFNEGVYIKVNEQKQVFPLERGTVIFAGTKPETGQTIILQHADGQKSVYGHLESIDVFHYQFVDEGNPIATVNPDESVGFTNMFFSVQDGEQFLDPFTIILGDSDE</sequence>
<dbReference type="EMBL" id="PJNH01000001">
    <property type="protein sequence ID" value="PKR79117.1"/>
    <property type="molecule type" value="Genomic_DNA"/>
</dbReference>
<accession>A0A2I0QXQ1</accession>
<evidence type="ECO:0000259" key="2">
    <source>
        <dbReference type="Pfam" id="PF01551"/>
    </source>
</evidence>
<keyword evidence="1" id="KW-0472">Membrane</keyword>
<dbReference type="Gene3D" id="2.70.70.10">
    <property type="entry name" value="Glucose Permease (Domain IIA)"/>
    <property type="match status" value="1"/>
</dbReference>
<organism evidence="3 4">
    <name type="scientific">Halalkalibacillus sediminis</name>
    <dbReference type="NCBI Taxonomy" id="2018042"/>
    <lineage>
        <taxon>Bacteria</taxon>
        <taxon>Bacillati</taxon>
        <taxon>Bacillota</taxon>
        <taxon>Bacilli</taxon>
        <taxon>Bacillales</taxon>
        <taxon>Bacillaceae</taxon>
        <taxon>Halalkalibacillus</taxon>
    </lineage>
</organism>
<protein>
    <recommendedName>
        <fullName evidence="2">M23ase beta-sheet core domain-containing protein</fullName>
    </recommendedName>
</protein>
<dbReference type="InterPro" id="IPR011055">
    <property type="entry name" value="Dup_hybrid_motif"/>
</dbReference>
<comment type="caution">
    <text evidence="3">The sequence shown here is derived from an EMBL/GenBank/DDBJ whole genome shotgun (WGS) entry which is preliminary data.</text>
</comment>
<keyword evidence="1" id="KW-0812">Transmembrane</keyword>
<proteinExistence type="predicted"/>
<dbReference type="AlphaFoldDB" id="A0A2I0QXQ1"/>
<dbReference type="InterPro" id="IPR050570">
    <property type="entry name" value="Cell_wall_metabolism_enzyme"/>
</dbReference>
<gene>
    <name evidence="3" type="ORF">CEY16_05030</name>
</gene>
<dbReference type="SUPFAM" id="SSF51261">
    <property type="entry name" value="Duplicated hybrid motif"/>
    <property type="match status" value="1"/>
</dbReference>
<feature type="transmembrane region" description="Helical" evidence="1">
    <location>
        <begin position="66"/>
        <end position="87"/>
    </location>
</feature>
<dbReference type="PANTHER" id="PTHR21666:SF274">
    <property type="entry name" value="STAGE IV SPORULATION PROTEIN FA"/>
    <property type="match status" value="1"/>
</dbReference>
<dbReference type="PANTHER" id="PTHR21666">
    <property type="entry name" value="PEPTIDASE-RELATED"/>
    <property type="match status" value="1"/>
</dbReference>
<evidence type="ECO:0000313" key="3">
    <source>
        <dbReference type="EMBL" id="PKR79117.1"/>
    </source>
</evidence>
<dbReference type="InterPro" id="IPR016047">
    <property type="entry name" value="M23ase_b-sheet_dom"/>
</dbReference>
<evidence type="ECO:0000313" key="4">
    <source>
        <dbReference type="Proteomes" id="UP000243524"/>
    </source>
</evidence>
<reference evidence="3 4" key="1">
    <citation type="submission" date="2017-06" db="EMBL/GenBank/DDBJ databases">
        <title>the draft geome sequence of Illustriluteabacillus marina B3227.</title>
        <authorList>
            <person name="He R.-H."/>
            <person name="Du Z.-J."/>
        </authorList>
    </citation>
    <scope>NUCLEOTIDE SEQUENCE [LARGE SCALE GENOMIC DNA]</scope>
    <source>
        <strain evidence="3 4">B3227</strain>
    </source>
</reference>